<dbReference type="GO" id="GO:0016020">
    <property type="term" value="C:membrane"/>
    <property type="evidence" value="ECO:0007669"/>
    <property type="project" value="UniProtKB-SubCell"/>
</dbReference>
<dbReference type="Pfam" id="PF01545">
    <property type="entry name" value="Cation_efflux"/>
    <property type="match status" value="1"/>
</dbReference>
<keyword evidence="3 6" id="KW-0812">Transmembrane</keyword>
<keyword evidence="2" id="KW-0813">Transport</keyword>
<dbReference type="OMA" id="HSMFSEC"/>
<dbReference type="GO" id="GO:0005783">
    <property type="term" value="C:endoplasmic reticulum"/>
    <property type="evidence" value="ECO:0007669"/>
    <property type="project" value="TreeGrafter"/>
</dbReference>
<evidence type="ECO:0000256" key="2">
    <source>
        <dbReference type="ARBA" id="ARBA00022448"/>
    </source>
</evidence>
<feature type="transmembrane region" description="Helical" evidence="6">
    <location>
        <begin position="235"/>
        <end position="257"/>
    </location>
</feature>
<dbReference type="SUPFAM" id="SSF161111">
    <property type="entry name" value="Cation efflux protein transmembrane domain-like"/>
    <property type="match status" value="1"/>
</dbReference>
<dbReference type="HOGENOM" id="CLU_021126_3_1_1"/>
<reference evidence="8 10" key="1">
    <citation type="journal article" date="2012" name="Nature">
        <title>Algal genomes reveal evolutionary mosaicism and the fate of nucleomorphs.</title>
        <authorList>
            <consortium name="DOE Joint Genome Institute"/>
            <person name="Curtis B.A."/>
            <person name="Tanifuji G."/>
            <person name="Burki F."/>
            <person name="Gruber A."/>
            <person name="Irimia M."/>
            <person name="Maruyama S."/>
            <person name="Arias M.C."/>
            <person name="Ball S.G."/>
            <person name="Gile G.H."/>
            <person name="Hirakawa Y."/>
            <person name="Hopkins J.F."/>
            <person name="Kuo A."/>
            <person name="Rensing S.A."/>
            <person name="Schmutz J."/>
            <person name="Symeonidi A."/>
            <person name="Elias M."/>
            <person name="Eveleigh R.J."/>
            <person name="Herman E.K."/>
            <person name="Klute M.J."/>
            <person name="Nakayama T."/>
            <person name="Obornik M."/>
            <person name="Reyes-Prieto A."/>
            <person name="Armbrust E.V."/>
            <person name="Aves S.J."/>
            <person name="Beiko R.G."/>
            <person name="Coutinho P."/>
            <person name="Dacks J.B."/>
            <person name="Durnford D.G."/>
            <person name="Fast N.M."/>
            <person name="Green B.R."/>
            <person name="Grisdale C.J."/>
            <person name="Hempel F."/>
            <person name="Henrissat B."/>
            <person name="Hoppner M.P."/>
            <person name="Ishida K."/>
            <person name="Kim E."/>
            <person name="Koreny L."/>
            <person name="Kroth P.G."/>
            <person name="Liu Y."/>
            <person name="Malik S.B."/>
            <person name="Maier U.G."/>
            <person name="McRose D."/>
            <person name="Mock T."/>
            <person name="Neilson J.A."/>
            <person name="Onodera N.T."/>
            <person name="Poole A.M."/>
            <person name="Pritham E.J."/>
            <person name="Richards T.A."/>
            <person name="Rocap G."/>
            <person name="Roy S.W."/>
            <person name="Sarai C."/>
            <person name="Schaack S."/>
            <person name="Shirato S."/>
            <person name="Slamovits C.H."/>
            <person name="Spencer D.F."/>
            <person name="Suzuki S."/>
            <person name="Worden A.Z."/>
            <person name="Zauner S."/>
            <person name="Barry K."/>
            <person name="Bell C."/>
            <person name="Bharti A.K."/>
            <person name="Crow J.A."/>
            <person name="Grimwood J."/>
            <person name="Kramer R."/>
            <person name="Lindquist E."/>
            <person name="Lucas S."/>
            <person name="Salamov A."/>
            <person name="McFadden G.I."/>
            <person name="Lane C.E."/>
            <person name="Keeling P.J."/>
            <person name="Gray M.W."/>
            <person name="Grigoriev I.V."/>
            <person name="Archibald J.M."/>
        </authorList>
    </citation>
    <scope>NUCLEOTIDE SEQUENCE</scope>
    <source>
        <strain evidence="8 10">CCMP2712</strain>
    </source>
</reference>
<accession>L1IU16</accession>
<dbReference type="InterPro" id="IPR058533">
    <property type="entry name" value="Cation_efflux_TM"/>
</dbReference>
<dbReference type="eggNOG" id="KOG2802">
    <property type="taxonomic scope" value="Eukaryota"/>
</dbReference>
<evidence type="ECO:0000313" key="9">
    <source>
        <dbReference type="EnsemblProtists" id="EKX39756"/>
    </source>
</evidence>
<dbReference type="KEGG" id="gtt:GUITHDRAFT_114253"/>
<feature type="transmembrane region" description="Helical" evidence="6">
    <location>
        <begin position="292"/>
        <end position="311"/>
    </location>
</feature>
<dbReference type="GO" id="GO:0006882">
    <property type="term" value="P:intracellular zinc ion homeostasis"/>
    <property type="evidence" value="ECO:0007669"/>
    <property type="project" value="TreeGrafter"/>
</dbReference>
<evidence type="ECO:0000256" key="3">
    <source>
        <dbReference type="ARBA" id="ARBA00022692"/>
    </source>
</evidence>
<feature type="transmembrane region" description="Helical" evidence="6">
    <location>
        <begin position="317"/>
        <end position="335"/>
    </location>
</feature>
<evidence type="ECO:0000256" key="1">
    <source>
        <dbReference type="ARBA" id="ARBA00004141"/>
    </source>
</evidence>
<evidence type="ECO:0000256" key="5">
    <source>
        <dbReference type="ARBA" id="ARBA00023136"/>
    </source>
</evidence>
<dbReference type="RefSeq" id="XP_005826736.1">
    <property type="nucleotide sequence ID" value="XM_005826679.1"/>
</dbReference>
<dbReference type="GO" id="GO:0006829">
    <property type="term" value="P:zinc ion transport"/>
    <property type="evidence" value="ECO:0007669"/>
    <property type="project" value="InterPro"/>
</dbReference>
<dbReference type="Proteomes" id="UP000011087">
    <property type="component" value="Unassembled WGS sequence"/>
</dbReference>
<feature type="transmembrane region" description="Helical" evidence="6">
    <location>
        <begin position="200"/>
        <end position="223"/>
    </location>
</feature>
<keyword evidence="10" id="KW-1185">Reference proteome</keyword>
<dbReference type="InterPro" id="IPR027469">
    <property type="entry name" value="Cation_efflux_TMD_sf"/>
</dbReference>
<evidence type="ECO:0000256" key="6">
    <source>
        <dbReference type="SAM" id="Phobius"/>
    </source>
</evidence>
<protein>
    <recommendedName>
        <fullName evidence="7">Cation efflux protein transmembrane domain-containing protein</fullName>
    </recommendedName>
</protein>
<dbReference type="EnsemblProtists" id="EKX39756">
    <property type="protein sequence ID" value="EKX39756"/>
    <property type="gene ID" value="GUITHDRAFT_114253"/>
</dbReference>
<sequence length="459" mass="51016">MSPQVRARALSRFNDEIPTDASINFLDEPIQFGLPRGEGDTMPKVVAKRRYLLLEEDLARLKPVPHENKIVYNVEDLERACLRRWGSEKEFRREQLRREIRRRRRVNRYDLSDLPWDPALGRVPVYDASADVVGRRAVHTAIATNGIVLVSKLVAFVYTGSASVLSECVHSIADFGNQCLLAVGIAQSLREADASHPYGYVWSLISGVGIFFLGCGVSVYHGISGLLQPHEIENFQIGMGVLGIAFVVEGYSFWIAVKECRMEAKKANLTLREYILEGSDAMNVAVLMEDGVAVGGCGIAASCLYASQLTGNPLFDSFGSIAIGSLLGFVAIILIRKNRNLLVGSALPEKRISRVIEMLENDPVVSSVHDVKAIIIGADRGRFKAEINFDAKTLARRSIQRCRRCLQSLQSNLSPTEVENVMLTYSTEMLAQIGDEVDRLEGMIRRELPEIRHVDLEIL</sequence>
<evidence type="ECO:0000256" key="4">
    <source>
        <dbReference type="ARBA" id="ARBA00022989"/>
    </source>
</evidence>
<gene>
    <name evidence="8" type="ORF">GUITHDRAFT_114253</name>
</gene>
<dbReference type="AlphaFoldDB" id="L1IU16"/>
<dbReference type="GeneID" id="17296408"/>
<evidence type="ECO:0000259" key="7">
    <source>
        <dbReference type="Pfam" id="PF01545"/>
    </source>
</evidence>
<keyword evidence="4 6" id="KW-1133">Transmembrane helix</keyword>
<dbReference type="PANTHER" id="PTHR13414:SF9">
    <property type="entry name" value="PROTON-COUPLED ZINC ANTIPORTER SLC30A9, MITOCHONDRIAL"/>
    <property type="match status" value="1"/>
</dbReference>
<evidence type="ECO:0000313" key="10">
    <source>
        <dbReference type="Proteomes" id="UP000011087"/>
    </source>
</evidence>
<dbReference type="NCBIfam" id="TIGR01297">
    <property type="entry name" value="CDF"/>
    <property type="match status" value="1"/>
</dbReference>
<feature type="domain" description="Cation efflux protein transmembrane" evidence="7">
    <location>
        <begin position="140"/>
        <end position="342"/>
    </location>
</feature>
<dbReference type="EMBL" id="JH993037">
    <property type="protein sequence ID" value="EKX39756.1"/>
    <property type="molecule type" value="Genomic_DNA"/>
</dbReference>
<dbReference type="InterPro" id="IPR040177">
    <property type="entry name" value="SLC30A9"/>
</dbReference>
<dbReference type="InterPro" id="IPR002524">
    <property type="entry name" value="Cation_efflux"/>
</dbReference>
<dbReference type="CDD" id="cd21075">
    <property type="entry name" value="DBD_XPA-like"/>
    <property type="match status" value="1"/>
</dbReference>
<dbReference type="OrthoDB" id="435980at2759"/>
<dbReference type="GO" id="GO:0008324">
    <property type="term" value="F:monoatomic cation transmembrane transporter activity"/>
    <property type="evidence" value="ECO:0007669"/>
    <property type="project" value="InterPro"/>
</dbReference>
<dbReference type="PaxDb" id="55529-EKX39756"/>
<keyword evidence="5 6" id="KW-0472">Membrane</keyword>
<proteinExistence type="predicted"/>
<reference evidence="9" key="3">
    <citation type="submission" date="2015-06" db="UniProtKB">
        <authorList>
            <consortium name="EnsemblProtists"/>
        </authorList>
    </citation>
    <scope>IDENTIFICATION</scope>
</reference>
<dbReference type="STRING" id="905079.L1IU16"/>
<name>L1IU16_GUITC</name>
<comment type="subcellular location">
    <subcellularLocation>
        <location evidence="1">Membrane</location>
        <topology evidence="1">Multi-pass membrane protein</topology>
    </subcellularLocation>
</comment>
<dbReference type="PANTHER" id="PTHR13414">
    <property type="entry name" value="HUEL-CATION TRANSPORTER"/>
    <property type="match status" value="1"/>
</dbReference>
<organism evidence="8">
    <name type="scientific">Guillardia theta (strain CCMP2712)</name>
    <name type="common">Cryptophyte</name>
    <dbReference type="NCBI Taxonomy" id="905079"/>
    <lineage>
        <taxon>Eukaryota</taxon>
        <taxon>Cryptophyceae</taxon>
        <taxon>Pyrenomonadales</taxon>
        <taxon>Geminigeraceae</taxon>
        <taxon>Guillardia</taxon>
    </lineage>
</organism>
<dbReference type="Gene3D" id="1.20.1510.10">
    <property type="entry name" value="Cation efflux protein transmembrane domain"/>
    <property type="match status" value="1"/>
</dbReference>
<reference evidence="10" key="2">
    <citation type="submission" date="2012-11" db="EMBL/GenBank/DDBJ databases">
        <authorList>
            <person name="Kuo A."/>
            <person name="Curtis B.A."/>
            <person name="Tanifuji G."/>
            <person name="Burki F."/>
            <person name="Gruber A."/>
            <person name="Irimia M."/>
            <person name="Maruyama S."/>
            <person name="Arias M.C."/>
            <person name="Ball S.G."/>
            <person name="Gile G.H."/>
            <person name="Hirakawa Y."/>
            <person name="Hopkins J.F."/>
            <person name="Rensing S.A."/>
            <person name="Schmutz J."/>
            <person name="Symeonidi A."/>
            <person name="Elias M."/>
            <person name="Eveleigh R.J."/>
            <person name="Herman E.K."/>
            <person name="Klute M.J."/>
            <person name="Nakayama T."/>
            <person name="Obornik M."/>
            <person name="Reyes-Prieto A."/>
            <person name="Armbrust E.V."/>
            <person name="Aves S.J."/>
            <person name="Beiko R.G."/>
            <person name="Coutinho P."/>
            <person name="Dacks J.B."/>
            <person name="Durnford D.G."/>
            <person name="Fast N.M."/>
            <person name="Green B.R."/>
            <person name="Grisdale C."/>
            <person name="Hempe F."/>
            <person name="Henrissat B."/>
            <person name="Hoppner M.P."/>
            <person name="Ishida K.-I."/>
            <person name="Kim E."/>
            <person name="Koreny L."/>
            <person name="Kroth P.G."/>
            <person name="Liu Y."/>
            <person name="Malik S.-B."/>
            <person name="Maier U.G."/>
            <person name="McRose D."/>
            <person name="Mock T."/>
            <person name="Neilson J.A."/>
            <person name="Onodera N.T."/>
            <person name="Poole A.M."/>
            <person name="Pritham E.J."/>
            <person name="Richards T.A."/>
            <person name="Rocap G."/>
            <person name="Roy S.W."/>
            <person name="Sarai C."/>
            <person name="Schaack S."/>
            <person name="Shirato S."/>
            <person name="Slamovits C.H."/>
            <person name="Spencer D.F."/>
            <person name="Suzuki S."/>
            <person name="Worden A.Z."/>
            <person name="Zauner S."/>
            <person name="Barry K."/>
            <person name="Bell C."/>
            <person name="Bharti A.K."/>
            <person name="Crow J.A."/>
            <person name="Grimwood J."/>
            <person name="Kramer R."/>
            <person name="Lindquist E."/>
            <person name="Lucas S."/>
            <person name="Salamov A."/>
            <person name="McFadden G.I."/>
            <person name="Lane C.E."/>
            <person name="Keeling P.J."/>
            <person name="Gray M.W."/>
            <person name="Grigoriev I.V."/>
            <person name="Archibald J.M."/>
        </authorList>
    </citation>
    <scope>NUCLEOTIDE SEQUENCE</scope>
    <source>
        <strain evidence="10">CCMP2712</strain>
    </source>
</reference>
<evidence type="ECO:0000313" key="8">
    <source>
        <dbReference type="EMBL" id="EKX39756.1"/>
    </source>
</evidence>